<dbReference type="InterPro" id="IPR023393">
    <property type="entry name" value="START-like_dom_sf"/>
</dbReference>
<accession>A0A7Z0IIJ5</accession>
<gene>
    <name evidence="2" type="ORF">BJY26_002861</name>
</gene>
<reference evidence="2 3" key="1">
    <citation type="submission" date="2020-07" db="EMBL/GenBank/DDBJ databases">
        <title>Sequencing the genomes of 1000 actinobacteria strains.</title>
        <authorList>
            <person name="Klenk H.-P."/>
        </authorList>
    </citation>
    <scope>NUCLEOTIDE SEQUENCE [LARGE SCALE GENOMIC DNA]</scope>
    <source>
        <strain evidence="2 3">DSM 26341</strain>
    </source>
</reference>
<keyword evidence="1" id="KW-0812">Transmembrane</keyword>
<evidence type="ECO:0000256" key="1">
    <source>
        <dbReference type="SAM" id="Phobius"/>
    </source>
</evidence>
<evidence type="ECO:0008006" key="4">
    <source>
        <dbReference type="Google" id="ProtNLM"/>
    </source>
</evidence>
<keyword evidence="1" id="KW-1133">Transmembrane helix</keyword>
<evidence type="ECO:0000313" key="2">
    <source>
        <dbReference type="EMBL" id="NYI68555.1"/>
    </source>
</evidence>
<proteinExistence type="predicted"/>
<dbReference type="Gene3D" id="3.30.530.20">
    <property type="match status" value="1"/>
</dbReference>
<keyword evidence="1" id="KW-0472">Membrane</keyword>
<dbReference type="CDD" id="cd05018">
    <property type="entry name" value="CoxG"/>
    <property type="match status" value="1"/>
</dbReference>
<dbReference type="PANTHER" id="PTHR38588">
    <property type="entry name" value="BLL0334 PROTEIN"/>
    <property type="match status" value="1"/>
</dbReference>
<evidence type="ECO:0000313" key="3">
    <source>
        <dbReference type="Proteomes" id="UP000539111"/>
    </source>
</evidence>
<dbReference type="PANTHER" id="PTHR38588:SF1">
    <property type="entry name" value="BLL0334 PROTEIN"/>
    <property type="match status" value="1"/>
</dbReference>
<dbReference type="Proteomes" id="UP000539111">
    <property type="component" value="Unassembled WGS sequence"/>
</dbReference>
<feature type="transmembrane region" description="Helical" evidence="1">
    <location>
        <begin position="197"/>
        <end position="218"/>
    </location>
</feature>
<organism evidence="2 3">
    <name type="scientific">Spelaeicoccus albus</name>
    <dbReference type="NCBI Taxonomy" id="1280376"/>
    <lineage>
        <taxon>Bacteria</taxon>
        <taxon>Bacillati</taxon>
        <taxon>Actinomycetota</taxon>
        <taxon>Actinomycetes</taxon>
        <taxon>Micrococcales</taxon>
        <taxon>Brevibacteriaceae</taxon>
        <taxon>Spelaeicoccus</taxon>
    </lineage>
</organism>
<dbReference type="InterPro" id="IPR010419">
    <property type="entry name" value="CO_DH_gsu"/>
</dbReference>
<dbReference type="RefSeq" id="WP_179428887.1">
    <property type="nucleotide sequence ID" value="NZ_JACBZP010000001.1"/>
</dbReference>
<protein>
    <recommendedName>
        <fullName evidence="4">Carbon monoxide dehydrogenase subunit G</fullName>
    </recommendedName>
</protein>
<dbReference type="EMBL" id="JACBZP010000001">
    <property type="protein sequence ID" value="NYI68555.1"/>
    <property type="molecule type" value="Genomic_DNA"/>
</dbReference>
<dbReference type="Pfam" id="PF06240">
    <property type="entry name" value="COXG"/>
    <property type="match status" value="1"/>
</dbReference>
<sequence length="222" mass="21985">MKIADTATLHASPPDVFDALQDPKVLAASIPGVQTLDRVSDDHYTATIVAGVAAIKGSFTGEVTLSEQSRPDSFVMTASGAGAPGTVKAIVTVRLAPTDDGGTTLTYEADAVVGGMVGGVGQRMITGVAKKMAGVFFTTVDEVIEGGIPDMPAPGDTASGAAEAAAPDDRALQTQGVHARGPAAMPAVTGAASERGFAAGMLAGAVIALAGVAVGGLVGRRR</sequence>
<comment type="caution">
    <text evidence="2">The sequence shown here is derived from an EMBL/GenBank/DDBJ whole genome shotgun (WGS) entry which is preliminary data.</text>
</comment>
<keyword evidence="3" id="KW-1185">Reference proteome</keyword>
<dbReference type="SUPFAM" id="SSF55961">
    <property type="entry name" value="Bet v1-like"/>
    <property type="match status" value="1"/>
</dbReference>
<name>A0A7Z0IIJ5_9MICO</name>
<dbReference type="AlphaFoldDB" id="A0A7Z0IIJ5"/>